<protein>
    <submittedName>
        <fullName evidence="1">Uncharacterized protein</fullName>
    </submittedName>
</protein>
<accession>A0A7J7KDZ9</accession>
<organism evidence="1 2">
    <name type="scientific">Bugula neritina</name>
    <name type="common">Brown bryozoan</name>
    <name type="synonym">Sertularia neritina</name>
    <dbReference type="NCBI Taxonomy" id="10212"/>
    <lineage>
        <taxon>Eukaryota</taxon>
        <taxon>Metazoa</taxon>
        <taxon>Spiralia</taxon>
        <taxon>Lophotrochozoa</taxon>
        <taxon>Bryozoa</taxon>
        <taxon>Gymnolaemata</taxon>
        <taxon>Cheilostomatida</taxon>
        <taxon>Flustrina</taxon>
        <taxon>Buguloidea</taxon>
        <taxon>Bugulidae</taxon>
        <taxon>Bugula</taxon>
    </lineage>
</organism>
<proteinExistence type="predicted"/>
<reference evidence="1" key="1">
    <citation type="submission" date="2020-06" db="EMBL/GenBank/DDBJ databases">
        <title>Draft genome of Bugula neritina, a colonial animal packing powerful symbionts and potential medicines.</title>
        <authorList>
            <person name="Rayko M."/>
        </authorList>
    </citation>
    <scope>NUCLEOTIDE SEQUENCE [LARGE SCALE GENOMIC DNA]</scope>
    <source>
        <strain evidence="1">Kwan_BN1</strain>
    </source>
</reference>
<name>A0A7J7KDZ9_BUGNE</name>
<evidence type="ECO:0000313" key="1">
    <source>
        <dbReference type="EMBL" id="KAF6036882.1"/>
    </source>
</evidence>
<evidence type="ECO:0000313" key="2">
    <source>
        <dbReference type="Proteomes" id="UP000593567"/>
    </source>
</evidence>
<keyword evidence="2" id="KW-1185">Reference proteome</keyword>
<comment type="caution">
    <text evidence="1">The sequence shown here is derived from an EMBL/GenBank/DDBJ whole genome shotgun (WGS) entry which is preliminary data.</text>
</comment>
<dbReference type="EMBL" id="VXIV02000654">
    <property type="protein sequence ID" value="KAF6036882.1"/>
    <property type="molecule type" value="Genomic_DNA"/>
</dbReference>
<dbReference type="AlphaFoldDB" id="A0A7J7KDZ9"/>
<dbReference type="Proteomes" id="UP000593567">
    <property type="component" value="Unassembled WGS sequence"/>
</dbReference>
<sequence length="73" mass="8213">MSILFEAVEPMSSVVHHFNRFDEDGIDRLNHKYSTIVFCILAIVVTTNQYIAGLSTPTTYAGYQTLTMSLLLN</sequence>
<gene>
    <name evidence="1" type="ORF">EB796_004808</name>
</gene>